<evidence type="ECO:0000313" key="7">
    <source>
        <dbReference type="Proteomes" id="UP000887574"/>
    </source>
</evidence>
<keyword evidence="4" id="KW-0067">ATP-binding</keyword>
<evidence type="ECO:0000256" key="3">
    <source>
        <dbReference type="ARBA" id="ARBA00022806"/>
    </source>
</evidence>
<evidence type="ECO:0000313" key="8">
    <source>
        <dbReference type="WBParaSite" id="jg2587"/>
    </source>
</evidence>
<evidence type="ECO:0000256" key="5">
    <source>
        <dbReference type="SAM" id="MobiDB-lite"/>
    </source>
</evidence>
<evidence type="ECO:0000256" key="1">
    <source>
        <dbReference type="ARBA" id="ARBA00022741"/>
    </source>
</evidence>
<dbReference type="GO" id="GO:0005524">
    <property type="term" value="F:ATP binding"/>
    <property type="evidence" value="ECO:0007669"/>
    <property type="project" value="UniProtKB-KW"/>
</dbReference>
<accession>A0A915E2S9</accession>
<dbReference type="PANTHER" id="PTHR47959">
    <property type="entry name" value="ATP-DEPENDENT RNA HELICASE RHLE-RELATED"/>
    <property type="match status" value="1"/>
</dbReference>
<dbReference type="GO" id="GO:0005829">
    <property type="term" value="C:cytosol"/>
    <property type="evidence" value="ECO:0007669"/>
    <property type="project" value="TreeGrafter"/>
</dbReference>
<dbReference type="WBParaSite" id="jg2587">
    <property type="protein sequence ID" value="jg2587"/>
    <property type="gene ID" value="jg2587"/>
</dbReference>
<evidence type="ECO:0000259" key="6">
    <source>
        <dbReference type="PROSITE" id="PS51194"/>
    </source>
</evidence>
<keyword evidence="3" id="KW-0347">Helicase</keyword>
<feature type="domain" description="Helicase C-terminal" evidence="6">
    <location>
        <begin position="1"/>
        <end position="116"/>
    </location>
</feature>
<dbReference type="Gene3D" id="3.40.50.300">
    <property type="entry name" value="P-loop containing nucleotide triphosphate hydrolases"/>
    <property type="match status" value="1"/>
</dbReference>
<dbReference type="GO" id="GO:0003724">
    <property type="term" value="F:RNA helicase activity"/>
    <property type="evidence" value="ECO:0007669"/>
    <property type="project" value="TreeGrafter"/>
</dbReference>
<dbReference type="InterPro" id="IPR050079">
    <property type="entry name" value="DEAD_box_RNA_helicase"/>
</dbReference>
<organism evidence="7 8">
    <name type="scientific">Ditylenchus dipsaci</name>
    <dbReference type="NCBI Taxonomy" id="166011"/>
    <lineage>
        <taxon>Eukaryota</taxon>
        <taxon>Metazoa</taxon>
        <taxon>Ecdysozoa</taxon>
        <taxon>Nematoda</taxon>
        <taxon>Chromadorea</taxon>
        <taxon>Rhabditida</taxon>
        <taxon>Tylenchina</taxon>
        <taxon>Tylenchomorpha</taxon>
        <taxon>Sphaerularioidea</taxon>
        <taxon>Anguinidae</taxon>
        <taxon>Anguininae</taxon>
        <taxon>Ditylenchus</taxon>
    </lineage>
</organism>
<name>A0A915E2S9_9BILA</name>
<reference evidence="8" key="1">
    <citation type="submission" date="2022-11" db="UniProtKB">
        <authorList>
            <consortium name="WormBaseParasite"/>
        </authorList>
    </citation>
    <scope>IDENTIFICATION</scope>
</reference>
<dbReference type="SUPFAM" id="SSF52540">
    <property type="entry name" value="P-loop containing nucleoside triphosphate hydrolases"/>
    <property type="match status" value="1"/>
</dbReference>
<protein>
    <submittedName>
        <fullName evidence="8">Helicase C-terminal domain-containing protein</fullName>
    </submittedName>
</protein>
<dbReference type="SMART" id="SM00490">
    <property type="entry name" value="HELICc"/>
    <property type="match status" value="1"/>
</dbReference>
<proteinExistence type="predicted"/>
<dbReference type="GO" id="GO:0016787">
    <property type="term" value="F:hydrolase activity"/>
    <property type="evidence" value="ECO:0007669"/>
    <property type="project" value="UniProtKB-KW"/>
</dbReference>
<evidence type="ECO:0000256" key="4">
    <source>
        <dbReference type="ARBA" id="ARBA00022840"/>
    </source>
</evidence>
<evidence type="ECO:0000256" key="2">
    <source>
        <dbReference type="ARBA" id="ARBA00022801"/>
    </source>
</evidence>
<dbReference type="AlphaFoldDB" id="A0A915E2S9"/>
<dbReference type="CDD" id="cd18787">
    <property type="entry name" value="SF2_C_DEAD"/>
    <property type="match status" value="1"/>
</dbReference>
<dbReference type="Pfam" id="PF00271">
    <property type="entry name" value="Helicase_C"/>
    <property type="match status" value="1"/>
</dbReference>
<dbReference type="Proteomes" id="UP000887574">
    <property type="component" value="Unplaced"/>
</dbReference>
<dbReference type="PROSITE" id="PS51194">
    <property type="entry name" value="HELICASE_CTER"/>
    <property type="match status" value="1"/>
</dbReference>
<dbReference type="InterPro" id="IPR027417">
    <property type="entry name" value="P-loop_NTPase"/>
</dbReference>
<keyword evidence="1" id="KW-0547">Nucleotide-binding</keyword>
<sequence length="171" mass="19525">MLRHLGVGAVSLHGQMSQPTRLGALNKFKKKDRPVLVCTDVASRGLDIPHVDMVVNYDVPNNSKDYIHRVGRTARAGKSGVALTMVTQYDVELYQKIEQSMGKKLDKYDVNHNDVMQLVERVSEAGRHAAQRYKELDEKKGMKRKHNVNEEDEGRTRKYQKASVRKSYKSK</sequence>
<feature type="region of interest" description="Disordered" evidence="5">
    <location>
        <begin position="132"/>
        <end position="171"/>
    </location>
</feature>
<dbReference type="PANTHER" id="PTHR47959:SF24">
    <property type="entry name" value="ATP-DEPENDENT RNA HELICASE"/>
    <property type="match status" value="1"/>
</dbReference>
<keyword evidence="7" id="KW-1185">Reference proteome</keyword>
<keyword evidence="2" id="KW-0378">Hydrolase</keyword>
<feature type="compositionally biased region" description="Basic residues" evidence="5">
    <location>
        <begin position="157"/>
        <end position="171"/>
    </location>
</feature>
<dbReference type="InterPro" id="IPR001650">
    <property type="entry name" value="Helicase_C-like"/>
</dbReference>